<sequence length="1063" mass="114261">MLMPSSPLRALLALGVVASLLGVEAQNVDVDPSAVYTVTLAKGKNQGCNPLKNMLSNQGCGAGKVQQDLFDKDDGSGNQHYTFVPVDGMQNTFNIKNKCNQFLSCQACTGTARTDLFGSDDGSGRQRWTLVPVSGQANTYNIKVAGGREEKCGVFLSVSAKCEDNFVDLFSKDDGSGRQQWILNKVGDAPVSISVSTAAPTSATSQAPALPTNGPAVNLDSSLFHTVTLAKGKADGCKPLNNMFSNQGCDKTVHDLFNKDDGSKNQYWRFVPVSGSNNIFNILTACNQYLSCQACGGKNTTDLFTKDDASGRQRWLLTPVDGASDTYTIRVAGGRDPSCGSFLSTGQDCKDNSIDLFTKDDGSGRQQWVVKPIAMESTGKLPLAPFKFAPLPLGAVKPTSDSWLMAQLNAQANGLHGHLQDFWDNIKESNWIGGDKDYSELNEAGSYWLNGLVPAAFQLNDQRLLGAVNSWVDYIISHQGSDGWLGPTNEGGGKVLWGRYPVTLALMQYAQANTSATDRVVDSLQKFFVGMESMMKNGNGLEEWGIMRWQDPAIVIHWLIENHANGQEGTYESLLKMLSYSGANWKNFFTDANFPKDAVNAVNIKAHGVNVGQAIKSEAVAYRYTHDNADLDSTRQRVELINKYHGSASGVLVADEHLAGLHPSRGSELCTVVEMMYSYEYAYSVVGDNSFADRVEKLAFNALPGTFIEDMWGHQYVQQANQPWAKHMDPKVFATAGADLFFAFQPDSNIFGLAPNYPCCTVNHGQGWPKFISHAYMISPDGSTIHHVLLSPTTVTTTLSGSNAVTVSAKTNYPFSSNIEYSTTSDKAFNLGIRVPSWVSSGISYTMDGGSNENTSPNGSGYVVVNVPSGSHKISLTIPMNIQTEERFNGARAVTRGPLVYSLDVGSSESVIKSYDLNSKDWQLDPTSAWQVAIDPATLKYNGDANSSNLDGTSSSSAFSQSGAPVSMSVTGCPVSWNVVTNAADAPPSSPAVCTGSENSVKLIPYGAAKLRMSEMPTFASAGGNNQGSGDNNRNSAVATFGSRSWSWVVSVVAGVGMAVIRL</sequence>
<name>A0ABR3A9E9_9AGAR</name>
<dbReference type="Pfam" id="PF20736">
    <property type="entry name" value="Glyco_hydro127M"/>
    <property type="match status" value="1"/>
</dbReference>
<dbReference type="SUPFAM" id="SSF48208">
    <property type="entry name" value="Six-hairpin glycosidases"/>
    <property type="match status" value="1"/>
</dbReference>
<dbReference type="PANTHER" id="PTHR31151:SF0">
    <property type="entry name" value="PROLINE-TRNA LIGASE (DUF1680)"/>
    <property type="match status" value="1"/>
</dbReference>
<proteinExistence type="predicted"/>
<comment type="caution">
    <text evidence="3">The sequence shown here is derived from an EMBL/GenBank/DDBJ whole genome shotgun (WGS) entry which is preliminary data.</text>
</comment>
<dbReference type="PROSITE" id="PS50231">
    <property type="entry name" value="RICIN_B_LECTIN"/>
    <property type="match status" value="1"/>
</dbReference>
<reference evidence="3 4" key="1">
    <citation type="submission" date="2024-05" db="EMBL/GenBank/DDBJ databases">
        <title>A draft genome resource for the thread blight pathogen Marasmius tenuissimus strain MS-2.</title>
        <authorList>
            <person name="Yulfo-Soto G.E."/>
            <person name="Baruah I.K."/>
            <person name="Amoako-Attah I."/>
            <person name="Bukari Y."/>
            <person name="Meinhardt L.W."/>
            <person name="Bailey B.A."/>
            <person name="Cohen S.P."/>
        </authorList>
    </citation>
    <scope>NUCLEOTIDE SEQUENCE [LARGE SCALE GENOMIC DNA]</scope>
    <source>
        <strain evidence="3 4">MS-2</strain>
    </source>
</reference>
<evidence type="ECO:0000256" key="1">
    <source>
        <dbReference type="SAM" id="SignalP"/>
    </source>
</evidence>
<feature type="chain" id="PRO_5045909487" description="Non-reducing end beta-L-arabinofuranosidase-like GH127 middle domain-containing protein" evidence="1">
    <location>
        <begin position="26"/>
        <end position="1063"/>
    </location>
</feature>
<evidence type="ECO:0000259" key="2">
    <source>
        <dbReference type="Pfam" id="PF20736"/>
    </source>
</evidence>
<evidence type="ECO:0000313" key="4">
    <source>
        <dbReference type="Proteomes" id="UP001437256"/>
    </source>
</evidence>
<accession>A0ABR3A9E9</accession>
<gene>
    <name evidence="3" type="ORF">AAF712_002888</name>
</gene>
<protein>
    <recommendedName>
        <fullName evidence="2">Non-reducing end beta-L-arabinofuranosidase-like GH127 middle domain-containing protein</fullName>
    </recommendedName>
</protein>
<dbReference type="SUPFAM" id="SSF50370">
    <property type="entry name" value="Ricin B-like lectins"/>
    <property type="match status" value="1"/>
</dbReference>
<keyword evidence="4" id="KW-1185">Reference proteome</keyword>
<organism evidence="3 4">
    <name type="scientific">Marasmius tenuissimus</name>
    <dbReference type="NCBI Taxonomy" id="585030"/>
    <lineage>
        <taxon>Eukaryota</taxon>
        <taxon>Fungi</taxon>
        <taxon>Dikarya</taxon>
        <taxon>Basidiomycota</taxon>
        <taxon>Agaricomycotina</taxon>
        <taxon>Agaricomycetes</taxon>
        <taxon>Agaricomycetidae</taxon>
        <taxon>Agaricales</taxon>
        <taxon>Marasmiineae</taxon>
        <taxon>Marasmiaceae</taxon>
        <taxon>Marasmius</taxon>
    </lineage>
</organism>
<dbReference type="PANTHER" id="PTHR31151">
    <property type="entry name" value="PROLINE-TRNA LIGASE (DUF1680)"/>
    <property type="match status" value="1"/>
</dbReference>
<feature type="domain" description="Non-reducing end beta-L-arabinofuranosidase-like GH127 middle" evidence="2">
    <location>
        <begin position="790"/>
        <end position="880"/>
    </location>
</feature>
<dbReference type="InterPro" id="IPR035992">
    <property type="entry name" value="Ricin_B-like_lectins"/>
</dbReference>
<dbReference type="Gene3D" id="2.80.10.50">
    <property type="match status" value="2"/>
</dbReference>
<dbReference type="EMBL" id="JBBXMP010000009">
    <property type="protein sequence ID" value="KAL0069991.1"/>
    <property type="molecule type" value="Genomic_DNA"/>
</dbReference>
<keyword evidence="1" id="KW-0732">Signal</keyword>
<dbReference type="InterPro" id="IPR008928">
    <property type="entry name" value="6-hairpin_glycosidase_sf"/>
</dbReference>
<dbReference type="InterPro" id="IPR049046">
    <property type="entry name" value="Beta-AFase-like_GH127_middle"/>
</dbReference>
<feature type="signal peptide" evidence="1">
    <location>
        <begin position="1"/>
        <end position="25"/>
    </location>
</feature>
<dbReference type="Proteomes" id="UP001437256">
    <property type="component" value="Unassembled WGS sequence"/>
</dbReference>
<evidence type="ECO:0000313" key="3">
    <source>
        <dbReference type="EMBL" id="KAL0069991.1"/>
    </source>
</evidence>